<dbReference type="SUPFAM" id="SSF57850">
    <property type="entry name" value="RING/U-box"/>
    <property type="match status" value="2"/>
</dbReference>
<dbReference type="WBParaSite" id="Pan_g12352.t1">
    <property type="protein sequence ID" value="Pan_g12352.t1"/>
    <property type="gene ID" value="Pan_g12352"/>
</dbReference>
<evidence type="ECO:0000256" key="5">
    <source>
        <dbReference type="SAM" id="Phobius"/>
    </source>
</evidence>
<dbReference type="InterPro" id="IPR052667">
    <property type="entry name" value="E3_ubiquitin-ligase_RING"/>
</dbReference>
<dbReference type="InterPro" id="IPR027370">
    <property type="entry name" value="Znf-RING_euk"/>
</dbReference>
<keyword evidence="3" id="KW-0862">Zinc</keyword>
<dbReference type="PROSITE" id="PS00518">
    <property type="entry name" value="ZF_RING_1"/>
    <property type="match status" value="2"/>
</dbReference>
<evidence type="ECO:0000313" key="7">
    <source>
        <dbReference type="Proteomes" id="UP000492821"/>
    </source>
</evidence>
<evidence type="ECO:0000313" key="8">
    <source>
        <dbReference type="WBParaSite" id="Pan_g12352.t1"/>
    </source>
</evidence>
<name>A0A7E4USQ8_PANRE</name>
<sequence length="302" mass="35019">MVIVMRKNDESVTQITECCICLQTYMAYICVPVTVPCGHTFCKRCATIIAGDLFKCSVCRAEFSKVKRKHMRRNALISQILEKVDKVLTTKPSKDCEESFINPVVLRGDDPELIELAQCISCKKTFTDDRRVPVTLRCGHTMCRICVIRRNGTECVNCGLVYKVTSKEINKCICLIDFLEQMNLLKKDTPRTTYAMIRFVNFFWNLFLTIKSKILRVFNCFRYEPLYILYIFLLIGLIMLGVLAVMDVSRRWELEVERRSKFVYLWDPRKGSYVYEDPKNLPSYNVKQNAATKVTAAVRDDP</sequence>
<protein>
    <submittedName>
        <fullName evidence="8">RING-type domain-containing protein</fullName>
    </submittedName>
</protein>
<dbReference type="GO" id="GO:0008270">
    <property type="term" value="F:zinc ion binding"/>
    <property type="evidence" value="ECO:0007669"/>
    <property type="project" value="UniProtKB-KW"/>
</dbReference>
<keyword evidence="2 4" id="KW-0863">Zinc-finger</keyword>
<dbReference type="Proteomes" id="UP000492821">
    <property type="component" value="Unassembled WGS sequence"/>
</dbReference>
<evidence type="ECO:0000256" key="1">
    <source>
        <dbReference type="ARBA" id="ARBA00022723"/>
    </source>
</evidence>
<dbReference type="InterPro" id="IPR017907">
    <property type="entry name" value="Znf_RING_CS"/>
</dbReference>
<dbReference type="InterPro" id="IPR001841">
    <property type="entry name" value="Znf_RING"/>
</dbReference>
<accession>A0A7E4USQ8</accession>
<dbReference type="PROSITE" id="PS50089">
    <property type="entry name" value="ZF_RING_2"/>
    <property type="match status" value="2"/>
</dbReference>
<organism evidence="7 8">
    <name type="scientific">Panagrellus redivivus</name>
    <name type="common">Microworm</name>
    <dbReference type="NCBI Taxonomy" id="6233"/>
    <lineage>
        <taxon>Eukaryota</taxon>
        <taxon>Metazoa</taxon>
        <taxon>Ecdysozoa</taxon>
        <taxon>Nematoda</taxon>
        <taxon>Chromadorea</taxon>
        <taxon>Rhabditida</taxon>
        <taxon>Tylenchina</taxon>
        <taxon>Panagrolaimomorpha</taxon>
        <taxon>Panagrolaimoidea</taxon>
        <taxon>Panagrolaimidae</taxon>
        <taxon>Panagrellus</taxon>
    </lineage>
</organism>
<reference evidence="8" key="2">
    <citation type="submission" date="2020-10" db="UniProtKB">
        <authorList>
            <consortium name="WormBaseParasite"/>
        </authorList>
    </citation>
    <scope>IDENTIFICATION</scope>
</reference>
<feature type="domain" description="RING-type" evidence="6">
    <location>
        <begin position="119"/>
        <end position="158"/>
    </location>
</feature>
<feature type="transmembrane region" description="Helical" evidence="5">
    <location>
        <begin position="227"/>
        <end position="249"/>
    </location>
</feature>
<feature type="domain" description="RING-type" evidence="6">
    <location>
        <begin position="18"/>
        <end position="60"/>
    </location>
</feature>
<proteinExistence type="predicted"/>
<dbReference type="AlphaFoldDB" id="A0A7E4USQ8"/>
<evidence type="ECO:0000256" key="2">
    <source>
        <dbReference type="ARBA" id="ARBA00022771"/>
    </source>
</evidence>
<keyword evidence="7" id="KW-1185">Reference proteome</keyword>
<dbReference type="InterPro" id="IPR013083">
    <property type="entry name" value="Znf_RING/FYVE/PHD"/>
</dbReference>
<dbReference type="SMART" id="SM00184">
    <property type="entry name" value="RING"/>
    <property type="match status" value="2"/>
</dbReference>
<dbReference type="Gene3D" id="3.30.40.10">
    <property type="entry name" value="Zinc/RING finger domain, C3HC4 (zinc finger)"/>
    <property type="match status" value="2"/>
</dbReference>
<evidence type="ECO:0000259" key="6">
    <source>
        <dbReference type="PROSITE" id="PS50089"/>
    </source>
</evidence>
<keyword evidence="5" id="KW-0472">Membrane</keyword>
<dbReference type="PANTHER" id="PTHR47156:SF10">
    <property type="entry name" value="E3 UBIQUITIN-PROTEIN LIGASE TRIM-21-RELATED"/>
    <property type="match status" value="1"/>
</dbReference>
<reference evidence="7" key="1">
    <citation type="journal article" date="2013" name="Genetics">
        <title>The draft genome and transcriptome of Panagrellus redivivus are shaped by the harsh demands of a free-living lifestyle.</title>
        <authorList>
            <person name="Srinivasan J."/>
            <person name="Dillman A.R."/>
            <person name="Macchietto M.G."/>
            <person name="Heikkinen L."/>
            <person name="Lakso M."/>
            <person name="Fracchia K.M."/>
            <person name="Antoshechkin I."/>
            <person name="Mortazavi A."/>
            <person name="Wong G."/>
            <person name="Sternberg P.W."/>
        </authorList>
    </citation>
    <scope>NUCLEOTIDE SEQUENCE [LARGE SCALE GENOMIC DNA]</scope>
    <source>
        <strain evidence="7">MT8872</strain>
    </source>
</reference>
<keyword evidence="1" id="KW-0479">Metal-binding</keyword>
<evidence type="ECO:0000256" key="4">
    <source>
        <dbReference type="PROSITE-ProRule" id="PRU00175"/>
    </source>
</evidence>
<dbReference type="Pfam" id="PF13445">
    <property type="entry name" value="zf-RING_UBOX"/>
    <property type="match status" value="2"/>
</dbReference>
<evidence type="ECO:0000256" key="3">
    <source>
        <dbReference type="ARBA" id="ARBA00022833"/>
    </source>
</evidence>
<dbReference type="PANTHER" id="PTHR47156">
    <property type="entry name" value="PROTEIN CBG20824"/>
    <property type="match status" value="1"/>
</dbReference>
<keyword evidence="5" id="KW-0812">Transmembrane</keyword>
<keyword evidence="5" id="KW-1133">Transmembrane helix</keyword>